<gene>
    <name evidence="1" type="ORF">CTOB1V02_LOCUS16632</name>
</gene>
<dbReference type="InterPro" id="IPR013785">
    <property type="entry name" value="Aldolase_TIM"/>
</dbReference>
<protein>
    <submittedName>
        <fullName evidence="1">Uncharacterized protein</fullName>
    </submittedName>
</protein>
<organism evidence="1">
    <name type="scientific">Cyprideis torosa</name>
    <dbReference type="NCBI Taxonomy" id="163714"/>
    <lineage>
        <taxon>Eukaryota</taxon>
        <taxon>Metazoa</taxon>
        <taxon>Ecdysozoa</taxon>
        <taxon>Arthropoda</taxon>
        <taxon>Crustacea</taxon>
        <taxon>Oligostraca</taxon>
        <taxon>Ostracoda</taxon>
        <taxon>Podocopa</taxon>
        <taxon>Podocopida</taxon>
        <taxon>Cytherocopina</taxon>
        <taxon>Cytheroidea</taxon>
        <taxon>Cytherideidae</taxon>
        <taxon>Cyprideis</taxon>
    </lineage>
</organism>
<feature type="non-terminal residue" evidence="1">
    <location>
        <position position="37"/>
    </location>
</feature>
<dbReference type="Gene3D" id="3.20.20.70">
    <property type="entry name" value="Aldolase class I"/>
    <property type="match status" value="1"/>
</dbReference>
<dbReference type="AlphaFoldDB" id="A0A7R8WVG3"/>
<evidence type="ECO:0000313" key="1">
    <source>
        <dbReference type="EMBL" id="CAD7238817.1"/>
    </source>
</evidence>
<sequence>MAHEATGREMSVAEVMVEIERDIPFYETSGGGVTFSG</sequence>
<dbReference type="EMBL" id="OB709390">
    <property type="protein sequence ID" value="CAD7238817.1"/>
    <property type="molecule type" value="Genomic_DNA"/>
</dbReference>
<proteinExistence type="predicted"/>
<accession>A0A7R8WVG3</accession>
<reference evidence="1" key="1">
    <citation type="submission" date="2020-11" db="EMBL/GenBank/DDBJ databases">
        <authorList>
            <person name="Tran Van P."/>
        </authorList>
    </citation>
    <scope>NUCLEOTIDE SEQUENCE</scope>
</reference>
<name>A0A7R8WVG3_9CRUS</name>